<comment type="caution">
    <text evidence="2">The sequence shown here is derived from an EMBL/GenBank/DDBJ whole genome shotgun (WGS) entry which is preliminary data.</text>
</comment>
<evidence type="ECO:0000313" key="2">
    <source>
        <dbReference type="EMBL" id="MEL4305223.1"/>
    </source>
</evidence>
<gene>
    <name evidence="2" type="ORF">WOA13_05175</name>
</gene>
<evidence type="ECO:0000259" key="1">
    <source>
        <dbReference type="PROSITE" id="PS51352"/>
    </source>
</evidence>
<protein>
    <submittedName>
        <fullName evidence="2">Thioredoxin family protein</fullName>
    </submittedName>
</protein>
<dbReference type="PROSITE" id="PS51352">
    <property type="entry name" value="THIOREDOXIN_2"/>
    <property type="match status" value="1"/>
</dbReference>
<dbReference type="PANTHER" id="PTHR45663">
    <property type="entry name" value="GEO12009P1"/>
    <property type="match status" value="1"/>
</dbReference>
<dbReference type="InterPro" id="IPR013766">
    <property type="entry name" value="Thioredoxin_domain"/>
</dbReference>
<dbReference type="SUPFAM" id="SSF52833">
    <property type="entry name" value="Thioredoxin-like"/>
    <property type="match status" value="1"/>
</dbReference>
<dbReference type="CDD" id="cd02947">
    <property type="entry name" value="TRX_family"/>
    <property type="match status" value="1"/>
</dbReference>
<reference evidence="2 3" key="1">
    <citation type="submission" date="2024-04" db="EMBL/GenBank/DDBJ databases">
        <title>Methanococcoides sp. LMO-2.</title>
        <authorList>
            <person name="Liang L."/>
        </authorList>
    </citation>
    <scope>NUCLEOTIDE SEQUENCE [LARGE SCALE GENOMIC DNA]</scope>
    <source>
        <strain evidence="2 3">LMO-2</strain>
    </source>
</reference>
<sequence>MRAKICFLVMVVAAVLIAGCVSDVTPVDDFDSTVSAERAAILVTEQQQIDDALEDGPVLLKAGAEWCPPCRQLDPVIDELALDYEGRATVMFIDTELTPELGARFNVYSIPDTTVIVDIEDGNYVFMRYDGVKEMDRNKARVLGYVDKDVFEIILGHAIEYRNNISESELSLNTSDV</sequence>
<evidence type="ECO:0000313" key="3">
    <source>
        <dbReference type="Proteomes" id="UP001396646"/>
    </source>
</evidence>
<dbReference type="RefSeq" id="WP_342126871.1">
    <property type="nucleotide sequence ID" value="NZ_JBCAUS010000002.1"/>
</dbReference>
<dbReference type="PROSITE" id="PS51257">
    <property type="entry name" value="PROKAR_LIPOPROTEIN"/>
    <property type="match status" value="1"/>
</dbReference>
<dbReference type="InterPro" id="IPR036249">
    <property type="entry name" value="Thioredoxin-like_sf"/>
</dbReference>
<dbReference type="PANTHER" id="PTHR45663:SF11">
    <property type="entry name" value="GEO12009P1"/>
    <property type="match status" value="1"/>
</dbReference>
<proteinExistence type="predicted"/>
<feature type="domain" description="Thioredoxin" evidence="1">
    <location>
        <begin position="21"/>
        <end position="151"/>
    </location>
</feature>
<dbReference type="Proteomes" id="UP001396646">
    <property type="component" value="Unassembled WGS sequence"/>
</dbReference>
<accession>A0ABU9KSA4</accession>
<name>A0ABU9KSA4_9EURY</name>
<keyword evidence="3" id="KW-1185">Reference proteome</keyword>
<organism evidence="2 3">
    <name type="scientific">Methanococcoides cohabitans</name>
    <dbReference type="NCBI Taxonomy" id="3136559"/>
    <lineage>
        <taxon>Archaea</taxon>
        <taxon>Methanobacteriati</taxon>
        <taxon>Methanobacteriota</taxon>
        <taxon>Stenosarchaea group</taxon>
        <taxon>Methanomicrobia</taxon>
        <taxon>Methanosarcinales</taxon>
        <taxon>Methanosarcinaceae</taxon>
        <taxon>Methanococcoides</taxon>
    </lineage>
</organism>
<dbReference type="EMBL" id="JBCAUS010000002">
    <property type="protein sequence ID" value="MEL4305223.1"/>
    <property type="molecule type" value="Genomic_DNA"/>
</dbReference>
<dbReference type="Gene3D" id="3.40.30.10">
    <property type="entry name" value="Glutaredoxin"/>
    <property type="match status" value="1"/>
</dbReference>
<dbReference type="Pfam" id="PF00085">
    <property type="entry name" value="Thioredoxin"/>
    <property type="match status" value="1"/>
</dbReference>